<reference evidence="2 3" key="1">
    <citation type="submission" date="2019-05" db="EMBL/GenBank/DDBJ databases">
        <title>Another draft genome of Portunus trituberculatus and its Hox gene families provides insights of decapod evolution.</title>
        <authorList>
            <person name="Jeong J.-H."/>
            <person name="Song I."/>
            <person name="Kim S."/>
            <person name="Choi T."/>
            <person name="Kim D."/>
            <person name="Ryu S."/>
            <person name="Kim W."/>
        </authorList>
    </citation>
    <scope>NUCLEOTIDE SEQUENCE [LARGE SCALE GENOMIC DNA]</scope>
    <source>
        <tissue evidence="2">Muscle</tissue>
    </source>
</reference>
<evidence type="ECO:0000256" key="1">
    <source>
        <dbReference type="SAM" id="MobiDB-lite"/>
    </source>
</evidence>
<dbReference type="EMBL" id="VSRR010009021">
    <property type="protein sequence ID" value="MPC49663.1"/>
    <property type="molecule type" value="Genomic_DNA"/>
</dbReference>
<comment type="caution">
    <text evidence="2">The sequence shown here is derived from an EMBL/GenBank/DDBJ whole genome shotgun (WGS) entry which is preliminary data.</text>
</comment>
<feature type="compositionally biased region" description="Basic residues" evidence="1">
    <location>
        <begin position="101"/>
        <end position="110"/>
    </location>
</feature>
<gene>
    <name evidence="2" type="ORF">E2C01_043473</name>
</gene>
<dbReference type="AlphaFoldDB" id="A0A5B7FXF3"/>
<feature type="region of interest" description="Disordered" evidence="1">
    <location>
        <begin position="75"/>
        <end position="116"/>
    </location>
</feature>
<evidence type="ECO:0000313" key="3">
    <source>
        <dbReference type="Proteomes" id="UP000324222"/>
    </source>
</evidence>
<organism evidence="2 3">
    <name type="scientific">Portunus trituberculatus</name>
    <name type="common">Swimming crab</name>
    <name type="synonym">Neptunus trituberculatus</name>
    <dbReference type="NCBI Taxonomy" id="210409"/>
    <lineage>
        <taxon>Eukaryota</taxon>
        <taxon>Metazoa</taxon>
        <taxon>Ecdysozoa</taxon>
        <taxon>Arthropoda</taxon>
        <taxon>Crustacea</taxon>
        <taxon>Multicrustacea</taxon>
        <taxon>Malacostraca</taxon>
        <taxon>Eumalacostraca</taxon>
        <taxon>Eucarida</taxon>
        <taxon>Decapoda</taxon>
        <taxon>Pleocyemata</taxon>
        <taxon>Brachyura</taxon>
        <taxon>Eubrachyura</taxon>
        <taxon>Portunoidea</taxon>
        <taxon>Portunidae</taxon>
        <taxon>Portuninae</taxon>
        <taxon>Portunus</taxon>
    </lineage>
</organism>
<protein>
    <submittedName>
        <fullName evidence="2">Uncharacterized protein</fullName>
    </submittedName>
</protein>
<keyword evidence="3" id="KW-1185">Reference proteome</keyword>
<evidence type="ECO:0000313" key="2">
    <source>
        <dbReference type="EMBL" id="MPC49663.1"/>
    </source>
</evidence>
<dbReference type="Proteomes" id="UP000324222">
    <property type="component" value="Unassembled WGS sequence"/>
</dbReference>
<name>A0A5B7FXF3_PORTR</name>
<proteinExistence type="predicted"/>
<accession>A0A5B7FXF3</accession>
<sequence>MSEAQRLPHLAPGNTATSLSVLETCRILGKQYPTLCWNRTCSFCKILPAAQHCAASLAHPSTACQPGQEWTAHMPIPSFQPTLDRNPRHEPDMGQRVLNHPLRHVGRRRHSADPER</sequence>